<evidence type="ECO:0000313" key="2">
    <source>
        <dbReference type="EMBL" id="MEY8762284.1"/>
    </source>
</evidence>
<sequence length="198" mass="22461">MIQSLREWLISVCTAVFFIIAVEMILPDNSMKKYCKFVLGLILITVFINPIIKVFNRDFNINNYTEKTIEEFDKELGSKKSSSEFDEYKQKGISDTLKTFEVNLQSSCEKNLKEKYPDGNYEVKVGAGYDGENNVVYIKSVDVKIKEGNVEKVKKVDVSGETASVDNPSSENTEEALKIKTYLSQELNVSKDIVHVNS</sequence>
<dbReference type="NCBIfam" id="TIGR02896">
    <property type="entry name" value="spore_III_AF"/>
    <property type="match status" value="1"/>
</dbReference>
<protein>
    <submittedName>
        <fullName evidence="2">Stage III sporulation protein AF</fullName>
    </submittedName>
</protein>
<dbReference type="EMBL" id="JBGFFE010000001">
    <property type="protein sequence ID" value="MEY8762284.1"/>
    <property type="molecule type" value="Genomic_DNA"/>
</dbReference>
<dbReference type="RefSeq" id="WP_369868338.1">
    <property type="nucleotide sequence ID" value="NZ_JBGFFE010000001.1"/>
</dbReference>
<organism evidence="2 3">
    <name type="scientific">Clostridium lapidicellarium</name>
    <dbReference type="NCBI Taxonomy" id="3240931"/>
    <lineage>
        <taxon>Bacteria</taxon>
        <taxon>Bacillati</taxon>
        <taxon>Bacillota</taxon>
        <taxon>Clostridia</taxon>
        <taxon>Eubacteriales</taxon>
        <taxon>Clostridiaceae</taxon>
        <taxon>Clostridium</taxon>
    </lineage>
</organism>
<feature type="transmembrane region" description="Helical" evidence="1">
    <location>
        <begin position="6"/>
        <end position="25"/>
    </location>
</feature>
<dbReference type="InterPro" id="IPR014245">
    <property type="entry name" value="Spore_III_AF"/>
</dbReference>
<proteinExistence type="predicted"/>
<keyword evidence="1" id="KW-0812">Transmembrane</keyword>
<dbReference type="Pfam" id="PF09581">
    <property type="entry name" value="Spore_III_AF"/>
    <property type="match status" value="1"/>
</dbReference>
<name>A0ABV4DSR2_9CLOT</name>
<accession>A0ABV4DSR2</accession>
<keyword evidence="1" id="KW-1133">Transmembrane helix</keyword>
<keyword evidence="3" id="KW-1185">Reference proteome</keyword>
<evidence type="ECO:0000313" key="3">
    <source>
        <dbReference type="Proteomes" id="UP001565220"/>
    </source>
</evidence>
<dbReference type="Proteomes" id="UP001565220">
    <property type="component" value="Unassembled WGS sequence"/>
</dbReference>
<evidence type="ECO:0000256" key="1">
    <source>
        <dbReference type="SAM" id="Phobius"/>
    </source>
</evidence>
<gene>
    <name evidence="2" type="primary">spoIIIAF</name>
    <name evidence="2" type="ORF">AB8S09_01295</name>
</gene>
<reference evidence="2 3" key="1">
    <citation type="submission" date="2024-08" db="EMBL/GenBank/DDBJ databases">
        <title>Clostridium lapicellarii sp. nov., and Clostridium renhuaiense sp. nov., two species isolated from the mud in a fermentation cellar used for producing sauce-flavour Chinese liquors.</title>
        <authorList>
            <person name="Yang F."/>
            <person name="Wang H."/>
            <person name="Chen L.Q."/>
            <person name="Zhou N."/>
            <person name="Lu J.J."/>
            <person name="Pu X.X."/>
            <person name="Wan B."/>
            <person name="Wang L."/>
            <person name="Liu S.J."/>
        </authorList>
    </citation>
    <scope>NUCLEOTIDE SEQUENCE [LARGE SCALE GENOMIC DNA]</scope>
    <source>
        <strain evidence="2 3">MT-113</strain>
    </source>
</reference>
<comment type="caution">
    <text evidence="2">The sequence shown here is derived from an EMBL/GenBank/DDBJ whole genome shotgun (WGS) entry which is preliminary data.</text>
</comment>
<feature type="transmembrane region" description="Helical" evidence="1">
    <location>
        <begin position="37"/>
        <end position="55"/>
    </location>
</feature>
<keyword evidence="1" id="KW-0472">Membrane</keyword>